<sequence length="287" mass="31710">MLAVASKQALAAFPETAPEPFPLSQLEETRPLESGGHLVLFSPVREINSEIRSDVMARLPVSGNSLLYRINTDASRVNALNHYRQALLDSGANILFECSGVRCGRSNVWANQIFDKSMLLGRDTAQDYLVAGTVSEDGQRWLTLVYTVTRGNQSEYVWVEHFEVGSGAVVPGLGSLESRIRGPLTVAWQDGFIVRFDWQSQDRRMLRDWADADGSTVMLITYSDLEGSEPLEDAMARARAAGESMSDLLVQTGIVKERQQLVVVGPSIIQSDPKRKGNRVEIVVISR</sequence>
<keyword evidence="2" id="KW-1185">Reference proteome</keyword>
<dbReference type="InterPro" id="IPR032608">
    <property type="entry name" value="DUF4892"/>
</dbReference>
<dbReference type="Pfam" id="PF16234">
    <property type="entry name" value="DUF4892"/>
    <property type="match status" value="1"/>
</dbReference>
<proteinExistence type="predicted"/>
<dbReference type="KEGG" id="mpq:ABA45_10125"/>
<evidence type="ECO:0008006" key="3">
    <source>
        <dbReference type="Google" id="ProtNLM"/>
    </source>
</evidence>
<gene>
    <name evidence="1" type="ORF">ABA45_10125</name>
</gene>
<dbReference type="Proteomes" id="UP000036406">
    <property type="component" value="Chromosome"/>
</dbReference>
<dbReference type="PATRIC" id="fig|330734.3.peg.2129"/>
<dbReference type="EMBL" id="CP011494">
    <property type="protein sequence ID" value="AKO52722.1"/>
    <property type="molecule type" value="Genomic_DNA"/>
</dbReference>
<evidence type="ECO:0000313" key="2">
    <source>
        <dbReference type="Proteomes" id="UP000036406"/>
    </source>
</evidence>
<dbReference type="STRING" id="330734.ABA45_10125"/>
<protein>
    <recommendedName>
        <fullName evidence="3">DUF4892 domain-containing protein</fullName>
    </recommendedName>
</protein>
<evidence type="ECO:0000313" key="1">
    <source>
        <dbReference type="EMBL" id="AKO52722.1"/>
    </source>
</evidence>
<organism evidence="1 2">
    <name type="scientific">Marinobacter psychrophilus</name>
    <dbReference type="NCBI Taxonomy" id="330734"/>
    <lineage>
        <taxon>Bacteria</taxon>
        <taxon>Pseudomonadati</taxon>
        <taxon>Pseudomonadota</taxon>
        <taxon>Gammaproteobacteria</taxon>
        <taxon>Pseudomonadales</taxon>
        <taxon>Marinobacteraceae</taxon>
        <taxon>Marinobacter</taxon>
    </lineage>
</organism>
<reference evidence="1 2" key="1">
    <citation type="submission" date="2015-05" db="EMBL/GenBank/DDBJ databases">
        <title>Complete genome of Marinobacter psychrophilus strain 20041T isolated from sea-ice of the Canadian Basin.</title>
        <authorList>
            <person name="Song L."/>
            <person name="Ren L."/>
            <person name="Yu Y."/>
            <person name="Wang X."/>
        </authorList>
    </citation>
    <scope>NUCLEOTIDE SEQUENCE [LARGE SCALE GENOMIC DNA]</scope>
    <source>
        <strain evidence="1 2">20041</strain>
    </source>
</reference>
<accession>A0A0H4ICG8</accession>
<dbReference type="RefSeq" id="WP_048385835.1">
    <property type="nucleotide sequence ID" value="NZ_CP011494.1"/>
</dbReference>
<name>A0A0H4ICG8_9GAMM</name>
<dbReference type="AlphaFoldDB" id="A0A0H4ICG8"/>